<feature type="transmembrane region" description="Helical" evidence="4">
    <location>
        <begin position="52"/>
        <end position="74"/>
    </location>
</feature>
<evidence type="ECO:0000256" key="4">
    <source>
        <dbReference type="SAM" id="Phobius"/>
    </source>
</evidence>
<accession>A0ABM9CJ19</accession>
<evidence type="ECO:0000256" key="2">
    <source>
        <dbReference type="ARBA" id="ARBA00029447"/>
    </source>
</evidence>
<dbReference type="Proteomes" id="UP000838324">
    <property type="component" value="Unassembled WGS sequence"/>
</dbReference>
<keyword evidence="4" id="KW-0812">Transmembrane</keyword>
<dbReference type="SMART" id="SM00283">
    <property type="entry name" value="MA"/>
    <property type="match status" value="1"/>
</dbReference>
<gene>
    <name evidence="6" type="ORF">PAECIP111892_04007</name>
</gene>
<dbReference type="SUPFAM" id="SSF58104">
    <property type="entry name" value="Methyl-accepting chemotaxis protein (MCP) signaling domain"/>
    <property type="match status" value="1"/>
</dbReference>
<evidence type="ECO:0000256" key="1">
    <source>
        <dbReference type="ARBA" id="ARBA00023224"/>
    </source>
</evidence>
<dbReference type="Gene3D" id="1.10.287.950">
    <property type="entry name" value="Methyl-accepting chemotaxis protein"/>
    <property type="match status" value="1"/>
</dbReference>
<keyword evidence="7" id="KW-1185">Reference proteome</keyword>
<dbReference type="InterPro" id="IPR004089">
    <property type="entry name" value="MCPsignal_dom"/>
</dbReference>
<proteinExistence type="inferred from homology"/>
<keyword evidence="4" id="KW-1133">Transmembrane helix</keyword>
<keyword evidence="1 3" id="KW-0807">Transducer</keyword>
<keyword evidence="4" id="KW-0472">Membrane</keyword>
<comment type="similarity">
    <text evidence="2">Belongs to the methyl-accepting chemotaxis (MCP) protein family.</text>
</comment>
<dbReference type="EMBL" id="CAKMMG010000006">
    <property type="protein sequence ID" value="CAH1214322.1"/>
    <property type="molecule type" value="Genomic_DNA"/>
</dbReference>
<dbReference type="PRINTS" id="PR00260">
    <property type="entry name" value="CHEMTRNSDUCR"/>
</dbReference>
<dbReference type="PANTHER" id="PTHR32089:SF112">
    <property type="entry name" value="LYSOZYME-LIKE PROTEIN-RELATED"/>
    <property type="match status" value="1"/>
</dbReference>
<evidence type="ECO:0000259" key="5">
    <source>
        <dbReference type="PROSITE" id="PS50111"/>
    </source>
</evidence>
<evidence type="ECO:0000313" key="6">
    <source>
        <dbReference type="EMBL" id="CAH1214322.1"/>
    </source>
</evidence>
<dbReference type="PANTHER" id="PTHR32089">
    <property type="entry name" value="METHYL-ACCEPTING CHEMOTAXIS PROTEIN MCPB"/>
    <property type="match status" value="1"/>
</dbReference>
<reference evidence="6" key="1">
    <citation type="submission" date="2022-01" db="EMBL/GenBank/DDBJ databases">
        <authorList>
            <person name="Criscuolo A."/>
        </authorList>
    </citation>
    <scope>NUCLEOTIDE SEQUENCE</scope>
    <source>
        <strain evidence="6">CIP111892</strain>
    </source>
</reference>
<dbReference type="PROSITE" id="PS50111">
    <property type="entry name" value="CHEMOTAXIS_TRANSDUC_2"/>
    <property type="match status" value="1"/>
</dbReference>
<organism evidence="6 7">
    <name type="scientific">Paenibacillus auburnensis</name>
    <dbReference type="NCBI Taxonomy" id="2905649"/>
    <lineage>
        <taxon>Bacteria</taxon>
        <taxon>Bacillati</taxon>
        <taxon>Bacillota</taxon>
        <taxon>Bacilli</taxon>
        <taxon>Bacillales</taxon>
        <taxon>Paenibacillaceae</taxon>
        <taxon>Paenibacillus</taxon>
    </lineage>
</organism>
<sequence length="507" mass="56234">MIQQKNRLMIWMSAATIAISILIHLLHRQFDLLSLGMSHNEEEALTIARDFAFSMNVLLALPVIFLVINIWLYSKNRENKYIPLFNTLAITFGSFSMIAGGGGTVEFHFSIFMAIAIVAYYENIMLTLIMTVLFALQHILGFLLVPELVFGVSSYPFTMMLIHALFLLMTSAATILQINSKQKITLQLEGEKTKKQNEVIVLLETVKQLSDELDHTSSAVSQLSEGNIRVNTEMLQSFREVSTGLNDQSESLVSMENSVQSITKMIEQTSQTSSTMQKRTAATEQALADNQHNTRILYDQVSLVSETITTATETIVSLNESTQKIEGIISLIQDVATQTNLLALNASIEAARAGEHGKGFAVVASEIRKLAERSNNSTEEIRLILNKVREESATSVSQMETGKQTSEESVNSAKEFMSDFDLVYQTISQLVTAINDLNGSIQTIEAASQEISNDMTNISAVIEENVASMEQLSAGSENQMTSSQQVNDKIIDLQELTHSLRRKFETS</sequence>
<protein>
    <recommendedName>
        <fullName evidence="5">Methyl-accepting transducer domain-containing protein</fullName>
    </recommendedName>
</protein>
<dbReference type="InterPro" id="IPR004090">
    <property type="entry name" value="Chemotax_Me-accpt_rcpt"/>
</dbReference>
<feature type="domain" description="Methyl-accepting transducer" evidence="5">
    <location>
        <begin position="223"/>
        <end position="459"/>
    </location>
</feature>
<evidence type="ECO:0000313" key="7">
    <source>
        <dbReference type="Proteomes" id="UP000838324"/>
    </source>
</evidence>
<dbReference type="Pfam" id="PF00015">
    <property type="entry name" value="MCPsignal"/>
    <property type="match status" value="1"/>
</dbReference>
<name>A0ABM9CJ19_9BACL</name>
<feature type="transmembrane region" description="Helical" evidence="4">
    <location>
        <begin position="81"/>
        <end position="99"/>
    </location>
</feature>
<evidence type="ECO:0000256" key="3">
    <source>
        <dbReference type="PROSITE-ProRule" id="PRU00284"/>
    </source>
</evidence>
<comment type="caution">
    <text evidence="6">The sequence shown here is derived from an EMBL/GenBank/DDBJ whole genome shotgun (WGS) entry which is preliminary data.</text>
</comment>